<dbReference type="PANTHER" id="PTHR42788">
    <property type="entry name" value="TAURINE IMPORT ATP-BINDING PROTEIN-RELATED"/>
    <property type="match status" value="1"/>
</dbReference>
<dbReference type="GO" id="GO:0016887">
    <property type="term" value="F:ATP hydrolysis activity"/>
    <property type="evidence" value="ECO:0007669"/>
    <property type="project" value="InterPro"/>
</dbReference>
<evidence type="ECO:0000256" key="8">
    <source>
        <dbReference type="ARBA" id="ARBA00023136"/>
    </source>
</evidence>
<dbReference type="InterPro" id="IPR050166">
    <property type="entry name" value="ABC_transporter_ATP-bind"/>
</dbReference>
<keyword evidence="7" id="KW-1278">Translocase</keyword>
<reference evidence="10 11" key="1">
    <citation type="submission" date="2015-07" db="EMBL/GenBank/DDBJ databases">
        <title>Draft genome sequence of the Amantichitinum ursilacus IGB-41, a new chitin-degrading bacterium.</title>
        <authorList>
            <person name="Kirstahler P."/>
            <person name="Guenther M."/>
            <person name="Grumaz C."/>
            <person name="Rupp S."/>
            <person name="Zibek S."/>
            <person name="Sohn K."/>
        </authorList>
    </citation>
    <scope>NUCLEOTIDE SEQUENCE [LARGE SCALE GENOMIC DNA]</scope>
    <source>
        <strain evidence="10 11">IGB-41</strain>
    </source>
</reference>
<dbReference type="Proteomes" id="UP000037939">
    <property type="component" value="Unassembled WGS sequence"/>
</dbReference>
<protein>
    <submittedName>
        <fullName evidence="10">Taurine import ATP-binding protein TauB</fullName>
        <ecNumber evidence="10">3.6.3.36</ecNumber>
    </submittedName>
</protein>
<keyword evidence="2" id="KW-0813">Transport</keyword>
<dbReference type="SUPFAM" id="SSF52540">
    <property type="entry name" value="P-loop containing nucleoside triphosphate hydrolases"/>
    <property type="match status" value="1"/>
</dbReference>
<dbReference type="EC" id="3.6.3.36" evidence="10"/>
<evidence type="ECO:0000313" key="10">
    <source>
        <dbReference type="EMBL" id="KPC52649.1"/>
    </source>
</evidence>
<keyword evidence="6 10" id="KW-0067">ATP-binding</keyword>
<evidence type="ECO:0000313" key="11">
    <source>
        <dbReference type="Proteomes" id="UP000037939"/>
    </source>
</evidence>
<name>A0A0N0XIF7_9NEIS</name>
<dbReference type="PANTHER" id="PTHR42788:SF18">
    <property type="entry name" value="TAURINE IMPORT ATP-BINDING PROTEIN TAUB"/>
    <property type="match status" value="1"/>
</dbReference>
<evidence type="ECO:0000256" key="1">
    <source>
        <dbReference type="ARBA" id="ARBA00005417"/>
    </source>
</evidence>
<keyword evidence="11" id="KW-1185">Reference proteome</keyword>
<evidence type="ECO:0000256" key="4">
    <source>
        <dbReference type="ARBA" id="ARBA00022519"/>
    </source>
</evidence>
<evidence type="ECO:0000256" key="2">
    <source>
        <dbReference type="ARBA" id="ARBA00022448"/>
    </source>
</evidence>
<keyword evidence="8" id="KW-0472">Membrane</keyword>
<comment type="caution">
    <text evidence="10">The sequence shown here is derived from an EMBL/GenBank/DDBJ whole genome shotgun (WGS) entry which is preliminary data.</text>
</comment>
<dbReference type="InterPro" id="IPR003593">
    <property type="entry name" value="AAA+_ATPase"/>
</dbReference>
<sequence>MSPTQGLQFEAASVIYPGQSQPALHNVTLRVADDDVVVALGPSGCGKTTLLNLAAGFLQPSQGVVRFNGERISAPSAARGVVFQDNALLPWLNVLDNVAFGLKLQRVPKAEREQRARAVLAQVDLQDFASQHVWQLSGGMRQRVGLARALAADPQLLLMDEPFAALDAFTREQMQELLLQLWRRNGKRILLITHDIEEAVFLATHLVLMSPRPGRIVERLPLDFGRRYAAGESARSIKSDPSFIATREHVLARIFAHRGQEQ</sequence>
<comment type="similarity">
    <text evidence="1">Belongs to the ABC transporter superfamily.</text>
</comment>
<dbReference type="Pfam" id="PF00005">
    <property type="entry name" value="ABC_tran"/>
    <property type="match status" value="1"/>
</dbReference>
<evidence type="ECO:0000256" key="7">
    <source>
        <dbReference type="ARBA" id="ARBA00022967"/>
    </source>
</evidence>
<dbReference type="NCBIfam" id="NF008421">
    <property type="entry name" value="PRK11248.1"/>
    <property type="match status" value="1"/>
</dbReference>
<dbReference type="AlphaFoldDB" id="A0A0N0XIF7"/>
<dbReference type="CDD" id="cd03293">
    <property type="entry name" value="ABC_NrtD_SsuB_transporters"/>
    <property type="match status" value="1"/>
</dbReference>
<evidence type="ECO:0000256" key="6">
    <source>
        <dbReference type="ARBA" id="ARBA00022840"/>
    </source>
</evidence>
<dbReference type="Gene3D" id="3.40.50.300">
    <property type="entry name" value="P-loop containing nucleotide triphosphate hydrolases"/>
    <property type="match status" value="1"/>
</dbReference>
<gene>
    <name evidence="10" type="primary">tauB</name>
    <name evidence="10" type="ORF">WG78_12415</name>
</gene>
<dbReference type="STRING" id="857265.WG78_12415"/>
<dbReference type="RefSeq" id="WP_053938128.1">
    <property type="nucleotide sequence ID" value="NZ_LAQT01000009.1"/>
</dbReference>
<keyword evidence="5" id="KW-0547">Nucleotide-binding</keyword>
<evidence type="ECO:0000256" key="3">
    <source>
        <dbReference type="ARBA" id="ARBA00022475"/>
    </source>
</evidence>
<dbReference type="InterPro" id="IPR003439">
    <property type="entry name" value="ABC_transporter-like_ATP-bd"/>
</dbReference>
<dbReference type="OrthoDB" id="9783039at2"/>
<dbReference type="EMBL" id="LAQT01000009">
    <property type="protein sequence ID" value="KPC52649.1"/>
    <property type="molecule type" value="Genomic_DNA"/>
</dbReference>
<evidence type="ECO:0000256" key="5">
    <source>
        <dbReference type="ARBA" id="ARBA00022741"/>
    </source>
</evidence>
<dbReference type="SMART" id="SM00382">
    <property type="entry name" value="AAA"/>
    <property type="match status" value="1"/>
</dbReference>
<dbReference type="InterPro" id="IPR027417">
    <property type="entry name" value="P-loop_NTPase"/>
</dbReference>
<feature type="domain" description="ABC transporter" evidence="9">
    <location>
        <begin position="7"/>
        <end position="236"/>
    </location>
</feature>
<keyword evidence="4" id="KW-0997">Cell inner membrane</keyword>
<keyword evidence="3" id="KW-1003">Cell membrane</keyword>
<organism evidence="10 11">
    <name type="scientific">Amantichitinum ursilacus</name>
    <dbReference type="NCBI Taxonomy" id="857265"/>
    <lineage>
        <taxon>Bacteria</taxon>
        <taxon>Pseudomonadati</taxon>
        <taxon>Pseudomonadota</taxon>
        <taxon>Betaproteobacteria</taxon>
        <taxon>Neisseriales</taxon>
        <taxon>Chitinibacteraceae</taxon>
        <taxon>Amantichitinum</taxon>
    </lineage>
</organism>
<dbReference type="PROSITE" id="PS00211">
    <property type="entry name" value="ABC_TRANSPORTER_1"/>
    <property type="match status" value="1"/>
</dbReference>
<keyword evidence="10" id="KW-0378">Hydrolase</keyword>
<dbReference type="GO" id="GO:0005524">
    <property type="term" value="F:ATP binding"/>
    <property type="evidence" value="ECO:0007669"/>
    <property type="project" value="UniProtKB-KW"/>
</dbReference>
<dbReference type="PROSITE" id="PS50893">
    <property type="entry name" value="ABC_TRANSPORTER_2"/>
    <property type="match status" value="1"/>
</dbReference>
<accession>A0A0N0XIF7</accession>
<evidence type="ECO:0000259" key="9">
    <source>
        <dbReference type="PROSITE" id="PS50893"/>
    </source>
</evidence>
<proteinExistence type="inferred from homology"/>
<dbReference type="InterPro" id="IPR017871">
    <property type="entry name" value="ABC_transporter-like_CS"/>
</dbReference>
<dbReference type="PATRIC" id="fig|857265.3.peg.2560"/>